<sequence>MLQNGRTEETAIFAISERETKIDRSGSRRSGNSGKYNVGRPVHLLFDQHQSSRDSRETNKISIPTSGTTVKMDNAPRKKSNVYSIRSNSLMKGRPSETPSKDFFWGVYIYIYIFIDRYYKHKRQIIESMTDIQPAHDCMKCRQKSTDATGTLGLLQLCRNQYVVSPITMERGPSIYDKDNSSKFTTKNGSMRQLFVDNDTQYEQDVLRLLNVLKSKYPFYDEINKDVLYDDEIERFTVLYGITNVSPVLSFYNSIFWLQDPTGVIYLWSCTDYRMILGGNNMKEAFTNFLF</sequence>
<evidence type="ECO:0000256" key="1">
    <source>
        <dbReference type="SAM" id="MobiDB-lite"/>
    </source>
</evidence>
<dbReference type="Proteomes" id="UP000247702">
    <property type="component" value="Unassembled WGS sequence"/>
</dbReference>
<feature type="compositionally biased region" description="Basic and acidic residues" evidence="1">
    <location>
        <begin position="50"/>
        <end position="59"/>
    </location>
</feature>
<keyword evidence="4" id="KW-1185">Reference proteome</keyword>
<evidence type="ECO:0000313" key="4">
    <source>
        <dbReference type="Proteomes" id="UP000247702"/>
    </source>
</evidence>
<reference evidence="2 4" key="1">
    <citation type="submission" date="2017-11" db="EMBL/GenBank/DDBJ databases">
        <title>The genome of Rhizophagus clarus HR1 reveals common genetic basis of auxotrophy among arbuscular mycorrhizal fungi.</title>
        <authorList>
            <person name="Kobayashi Y."/>
        </authorList>
    </citation>
    <scope>NUCLEOTIDE SEQUENCE [LARGE SCALE GENOMIC DNA]</scope>
    <source>
        <strain evidence="2 4">HR1</strain>
    </source>
</reference>
<accession>A0A2Z6QTJ5</accession>
<organism evidence="2 4">
    <name type="scientific">Rhizophagus clarus</name>
    <dbReference type="NCBI Taxonomy" id="94130"/>
    <lineage>
        <taxon>Eukaryota</taxon>
        <taxon>Fungi</taxon>
        <taxon>Fungi incertae sedis</taxon>
        <taxon>Mucoromycota</taxon>
        <taxon>Glomeromycotina</taxon>
        <taxon>Glomeromycetes</taxon>
        <taxon>Glomerales</taxon>
        <taxon>Glomeraceae</taxon>
        <taxon>Rhizophagus</taxon>
    </lineage>
</organism>
<comment type="caution">
    <text evidence="2">The sequence shown here is derived from an EMBL/GenBank/DDBJ whole genome shotgun (WGS) entry which is preliminary data.</text>
</comment>
<dbReference type="AlphaFoldDB" id="A0A2Z6QTJ5"/>
<dbReference type="STRING" id="94130.A0A2Z6QTJ5"/>
<dbReference type="EMBL" id="BEXD01001313">
    <property type="protein sequence ID" value="GBB93497.1"/>
    <property type="molecule type" value="Genomic_DNA"/>
</dbReference>
<reference evidence="3" key="2">
    <citation type="submission" date="2019-10" db="EMBL/GenBank/DDBJ databases">
        <title>Conservation and host-specific expression of non-tandemly repeated heterogenous ribosome RNA gene in arbuscular mycorrhizal fungi.</title>
        <authorList>
            <person name="Maeda T."/>
            <person name="Kobayashi Y."/>
            <person name="Nakagawa T."/>
            <person name="Ezawa T."/>
            <person name="Yamaguchi K."/>
            <person name="Bino T."/>
            <person name="Nishimoto Y."/>
            <person name="Shigenobu S."/>
            <person name="Kawaguchi M."/>
        </authorList>
    </citation>
    <scope>NUCLEOTIDE SEQUENCE</scope>
    <source>
        <strain evidence="3">HR1</strain>
    </source>
</reference>
<gene>
    <name evidence="3" type="ORF">RCL2_001236000</name>
    <name evidence="2" type="ORF">RclHR1_02180039</name>
</gene>
<dbReference type="OrthoDB" id="2345161at2759"/>
<evidence type="ECO:0000313" key="2">
    <source>
        <dbReference type="EMBL" id="GBB93497.1"/>
    </source>
</evidence>
<feature type="compositionally biased region" description="Polar residues" evidence="1">
    <location>
        <begin position="60"/>
        <end position="71"/>
    </location>
</feature>
<feature type="compositionally biased region" description="Basic and acidic residues" evidence="1">
    <location>
        <begin position="16"/>
        <end position="26"/>
    </location>
</feature>
<dbReference type="Proteomes" id="UP000615446">
    <property type="component" value="Unassembled WGS sequence"/>
</dbReference>
<feature type="region of interest" description="Disordered" evidence="1">
    <location>
        <begin position="1"/>
        <end position="78"/>
    </location>
</feature>
<evidence type="ECO:0000313" key="3">
    <source>
        <dbReference type="EMBL" id="GES85275.1"/>
    </source>
</evidence>
<dbReference type="EMBL" id="BLAL01000090">
    <property type="protein sequence ID" value="GES85275.1"/>
    <property type="molecule type" value="Genomic_DNA"/>
</dbReference>
<proteinExistence type="predicted"/>
<protein>
    <submittedName>
        <fullName evidence="2">Uncharacterized protein</fullName>
    </submittedName>
</protein>
<name>A0A2Z6QTJ5_9GLOM</name>